<protein>
    <submittedName>
        <fullName evidence="2">Uncharacterized protein</fullName>
    </submittedName>
</protein>
<dbReference type="Proteomes" id="UP001320420">
    <property type="component" value="Unassembled WGS sequence"/>
</dbReference>
<dbReference type="AlphaFoldDB" id="A0AAN9YL76"/>
<evidence type="ECO:0000313" key="3">
    <source>
        <dbReference type="Proteomes" id="UP001320420"/>
    </source>
</evidence>
<sequence>MCLGCNNGIDDEQNDDDDATPHRGPPINGPIHNKIRSSQGCWTCRPKPVCAVSPLSGDRSRATLATRSSPGWTAARARPSLVGELRARVKAKANERRERR</sequence>
<reference evidence="2 3" key="1">
    <citation type="submission" date="2024-02" db="EMBL/GenBank/DDBJ databases">
        <title>De novo assembly and annotation of 12 fungi associated with fruit tree decline syndrome in Ontario, Canada.</title>
        <authorList>
            <person name="Sulman M."/>
            <person name="Ellouze W."/>
            <person name="Ilyukhin E."/>
        </authorList>
    </citation>
    <scope>NUCLEOTIDE SEQUENCE [LARGE SCALE GENOMIC DNA]</scope>
    <source>
        <strain evidence="2 3">M11/M66-122</strain>
    </source>
</reference>
<evidence type="ECO:0000313" key="2">
    <source>
        <dbReference type="EMBL" id="KAK7748266.1"/>
    </source>
</evidence>
<accession>A0AAN9YL76</accession>
<proteinExistence type="predicted"/>
<feature type="compositionally biased region" description="Acidic residues" evidence="1">
    <location>
        <begin position="9"/>
        <end position="18"/>
    </location>
</feature>
<dbReference type="EMBL" id="JAKJXP020000084">
    <property type="protein sequence ID" value="KAK7748266.1"/>
    <property type="molecule type" value="Genomic_DNA"/>
</dbReference>
<name>A0AAN9YL76_9PEZI</name>
<keyword evidence="3" id="KW-1185">Reference proteome</keyword>
<organism evidence="2 3">
    <name type="scientific">Diatrype stigma</name>
    <dbReference type="NCBI Taxonomy" id="117547"/>
    <lineage>
        <taxon>Eukaryota</taxon>
        <taxon>Fungi</taxon>
        <taxon>Dikarya</taxon>
        <taxon>Ascomycota</taxon>
        <taxon>Pezizomycotina</taxon>
        <taxon>Sordariomycetes</taxon>
        <taxon>Xylariomycetidae</taxon>
        <taxon>Xylariales</taxon>
        <taxon>Diatrypaceae</taxon>
        <taxon>Diatrype</taxon>
    </lineage>
</organism>
<comment type="caution">
    <text evidence="2">The sequence shown here is derived from an EMBL/GenBank/DDBJ whole genome shotgun (WGS) entry which is preliminary data.</text>
</comment>
<gene>
    <name evidence="2" type="ORF">SLS62_008726</name>
</gene>
<evidence type="ECO:0000256" key="1">
    <source>
        <dbReference type="SAM" id="MobiDB-lite"/>
    </source>
</evidence>
<feature type="region of interest" description="Disordered" evidence="1">
    <location>
        <begin position="1"/>
        <end position="33"/>
    </location>
</feature>